<reference evidence="1" key="1">
    <citation type="submission" date="2023-06" db="EMBL/GenBank/DDBJ databases">
        <authorList>
            <consortium name="Lawrence Berkeley National Laboratory"/>
            <person name="Ahrendt S."/>
            <person name="Sahu N."/>
            <person name="Indic B."/>
            <person name="Wong-Bajracharya J."/>
            <person name="Merenyi Z."/>
            <person name="Ke H.-M."/>
            <person name="Monk M."/>
            <person name="Kocsube S."/>
            <person name="Drula E."/>
            <person name="Lipzen A."/>
            <person name="Balint B."/>
            <person name="Henrissat B."/>
            <person name="Andreopoulos B."/>
            <person name="Martin F.M."/>
            <person name="Harder C.B."/>
            <person name="Rigling D."/>
            <person name="Ford K.L."/>
            <person name="Foster G.D."/>
            <person name="Pangilinan J."/>
            <person name="Papanicolaou A."/>
            <person name="Barry K."/>
            <person name="LaButti K."/>
            <person name="Viragh M."/>
            <person name="Koriabine M."/>
            <person name="Yan M."/>
            <person name="Riley R."/>
            <person name="Champramary S."/>
            <person name="Plett K.L."/>
            <person name="Tsai I.J."/>
            <person name="Slot J."/>
            <person name="Sipos G."/>
            <person name="Plett J."/>
            <person name="Nagy L.G."/>
            <person name="Grigoriev I.V."/>
        </authorList>
    </citation>
    <scope>NUCLEOTIDE SEQUENCE</scope>
    <source>
        <strain evidence="1">HWK02</strain>
    </source>
</reference>
<comment type="caution">
    <text evidence="1">The sequence shown here is derived from an EMBL/GenBank/DDBJ whole genome shotgun (WGS) entry which is preliminary data.</text>
</comment>
<name>A0AA39QIX9_9AGAR</name>
<evidence type="ECO:0000313" key="1">
    <source>
        <dbReference type="EMBL" id="KAK0502433.1"/>
    </source>
</evidence>
<keyword evidence="2" id="KW-1185">Reference proteome</keyword>
<dbReference type="AlphaFoldDB" id="A0AA39QIX9"/>
<gene>
    <name evidence="1" type="ORF">EDD18DRAFT_1347043</name>
</gene>
<proteinExistence type="predicted"/>
<sequence length="244" mass="27471">MNNLRQLQNKGVLPEIFDRCKDIFKKLTSSKGQDPGSAGMTGINIPGQSHSSKILLHQLVEPPDHIADAFEKNRGYNFQPLSKRIRKLSYVSLNGIIYSVASRHCSNSQVMVQNWPFCIEYMMQDPNSGKPSQVSIIAWRFKATPMQDNAFEHYLELGAQVWCRLEQYSIFNAQMIETHFVSCDTNIGGKSVCIVLPVKRALLLDPIAQSEEDIGMHLIDEMTDVQDGEDMTVLEVHSIAGQQT</sequence>
<protein>
    <submittedName>
        <fullName evidence="1">Uncharacterized protein</fullName>
    </submittedName>
</protein>
<organism evidence="1 2">
    <name type="scientific">Armillaria luteobubalina</name>
    <dbReference type="NCBI Taxonomy" id="153913"/>
    <lineage>
        <taxon>Eukaryota</taxon>
        <taxon>Fungi</taxon>
        <taxon>Dikarya</taxon>
        <taxon>Basidiomycota</taxon>
        <taxon>Agaricomycotina</taxon>
        <taxon>Agaricomycetes</taxon>
        <taxon>Agaricomycetidae</taxon>
        <taxon>Agaricales</taxon>
        <taxon>Marasmiineae</taxon>
        <taxon>Physalacriaceae</taxon>
        <taxon>Armillaria</taxon>
    </lineage>
</organism>
<accession>A0AA39QIX9</accession>
<dbReference type="EMBL" id="JAUEPU010000005">
    <property type="protein sequence ID" value="KAK0502433.1"/>
    <property type="molecule type" value="Genomic_DNA"/>
</dbReference>
<dbReference type="Proteomes" id="UP001175228">
    <property type="component" value="Unassembled WGS sequence"/>
</dbReference>
<evidence type="ECO:0000313" key="2">
    <source>
        <dbReference type="Proteomes" id="UP001175228"/>
    </source>
</evidence>